<dbReference type="WBParaSite" id="PTRK_0000110700.2">
    <property type="protein sequence ID" value="PTRK_0000110700.2"/>
    <property type="gene ID" value="PTRK_0000110700"/>
</dbReference>
<evidence type="ECO:0000313" key="3">
    <source>
        <dbReference type="WBParaSite" id="PTRK_0000110700.2"/>
    </source>
</evidence>
<dbReference type="Proteomes" id="UP000038045">
    <property type="component" value="Unplaced"/>
</dbReference>
<evidence type="ECO:0000313" key="2">
    <source>
        <dbReference type="Proteomes" id="UP000038045"/>
    </source>
</evidence>
<feature type="compositionally biased region" description="Basic and acidic residues" evidence="1">
    <location>
        <begin position="291"/>
        <end position="302"/>
    </location>
</feature>
<organism evidence="2 3">
    <name type="scientific">Parastrongyloides trichosuri</name>
    <name type="common">Possum-specific nematode worm</name>
    <dbReference type="NCBI Taxonomy" id="131310"/>
    <lineage>
        <taxon>Eukaryota</taxon>
        <taxon>Metazoa</taxon>
        <taxon>Ecdysozoa</taxon>
        <taxon>Nematoda</taxon>
        <taxon>Chromadorea</taxon>
        <taxon>Rhabditida</taxon>
        <taxon>Tylenchina</taxon>
        <taxon>Panagrolaimomorpha</taxon>
        <taxon>Strongyloidoidea</taxon>
        <taxon>Strongyloididae</taxon>
        <taxon>Parastrongyloides</taxon>
    </lineage>
</organism>
<keyword evidence="2" id="KW-1185">Reference proteome</keyword>
<proteinExistence type="predicted"/>
<evidence type="ECO:0000256" key="1">
    <source>
        <dbReference type="SAM" id="MobiDB-lite"/>
    </source>
</evidence>
<name>A0A0N4Z2L3_PARTI</name>
<accession>A0A0N4Z2L3</accession>
<feature type="region of interest" description="Disordered" evidence="1">
    <location>
        <begin position="271"/>
        <end position="304"/>
    </location>
</feature>
<reference evidence="3" key="1">
    <citation type="submission" date="2017-02" db="UniProtKB">
        <authorList>
            <consortium name="WormBaseParasite"/>
        </authorList>
    </citation>
    <scope>IDENTIFICATION</scope>
</reference>
<sequence length="441" mass="49013">MAGVMIKNYYYKICSNKSLKSSKSVNPLDEKSLLEESFISKSIDNTRSISLSNNNSMESNLLSQLQEENLIIDDCKNLSLDEDDTSILNRGILKDSKDDSFDLNEQNEVSSPSMLFGPSFSLSRISENTESLDEPIDSAPRFHTVKEKSSGRRSSLSIFGITTHRRGKSEDNTCSLLKDDNDILINCGNDDGEVFLSSNNPLESVENVSIRERSKNNRDPIVSSRDNKCKSQFLLPDTIGIQNLSKSNNNLSDFNETNELNVAKILETSYDDQDIPQSYPSTSAPTSSKNSKKEKNNIKKNNDNQISFLENRLTKKYESLKDFNLTDKEKELEEKLTSTIAKGKGNDKGSKSILGSLFGGKKKTPKPSIQGIFPNPNGLGSKAISEAAFASINQNCNVIVGDSTKKSSTLPTDIKKVESQVSFTTTTDPIMGKFYERDRYL</sequence>
<feature type="compositionally biased region" description="Polar residues" evidence="1">
    <location>
        <begin position="275"/>
        <end position="286"/>
    </location>
</feature>
<dbReference type="AlphaFoldDB" id="A0A0N4Z2L3"/>
<protein>
    <submittedName>
        <fullName evidence="3">Uncharacterized protein</fullName>
    </submittedName>
</protein>